<name>A0AAV9N6K6_9EURO</name>
<protein>
    <recommendedName>
        <fullName evidence="2">Amidohydrolase-related domain-containing protein</fullName>
    </recommendedName>
</protein>
<gene>
    <name evidence="3" type="ORF">LTR84_005393</name>
</gene>
<accession>A0AAV9N6K6</accession>
<dbReference type="SUPFAM" id="SSF51556">
    <property type="entry name" value="Metallo-dependent hydrolases"/>
    <property type="match status" value="1"/>
</dbReference>
<evidence type="ECO:0000259" key="2">
    <source>
        <dbReference type="Pfam" id="PF04909"/>
    </source>
</evidence>
<dbReference type="AlphaFoldDB" id="A0AAV9N6K6"/>
<feature type="domain" description="Amidohydrolase-related" evidence="2">
    <location>
        <begin position="116"/>
        <end position="352"/>
    </location>
</feature>
<proteinExistence type="inferred from homology"/>
<dbReference type="Proteomes" id="UP001358417">
    <property type="component" value="Unassembled WGS sequence"/>
</dbReference>
<dbReference type="GO" id="GO:0016787">
    <property type="term" value="F:hydrolase activity"/>
    <property type="evidence" value="ECO:0007669"/>
    <property type="project" value="InterPro"/>
</dbReference>
<comment type="caution">
    <text evidence="3">The sequence shown here is derived from an EMBL/GenBank/DDBJ whole genome shotgun (WGS) entry which is preliminary data.</text>
</comment>
<dbReference type="EMBL" id="JAVRRD010000020">
    <property type="protein sequence ID" value="KAK5048971.1"/>
    <property type="molecule type" value="Genomic_DNA"/>
</dbReference>
<dbReference type="PANTHER" id="PTHR43569">
    <property type="entry name" value="AMIDOHYDROLASE"/>
    <property type="match status" value="1"/>
</dbReference>
<keyword evidence="4" id="KW-1185">Reference proteome</keyword>
<dbReference type="RefSeq" id="XP_064704176.1">
    <property type="nucleotide sequence ID" value="XM_064848962.1"/>
</dbReference>
<dbReference type="GeneID" id="89973570"/>
<evidence type="ECO:0000313" key="4">
    <source>
        <dbReference type="Proteomes" id="UP001358417"/>
    </source>
</evidence>
<dbReference type="InterPro" id="IPR032466">
    <property type="entry name" value="Metal_Hydrolase"/>
</dbReference>
<dbReference type="InterPro" id="IPR052350">
    <property type="entry name" value="Metallo-dep_Lactonases"/>
</dbReference>
<reference evidence="3 4" key="1">
    <citation type="submission" date="2023-08" db="EMBL/GenBank/DDBJ databases">
        <title>Black Yeasts Isolated from many extreme environments.</title>
        <authorList>
            <person name="Coleine C."/>
            <person name="Stajich J.E."/>
            <person name="Selbmann L."/>
        </authorList>
    </citation>
    <scope>NUCLEOTIDE SEQUENCE [LARGE SCALE GENOMIC DNA]</scope>
    <source>
        <strain evidence="3 4">CCFEE 5792</strain>
    </source>
</reference>
<dbReference type="Pfam" id="PF04909">
    <property type="entry name" value="Amidohydro_2"/>
    <property type="match status" value="1"/>
</dbReference>
<dbReference type="Gene3D" id="3.20.20.140">
    <property type="entry name" value="Metal-dependent hydrolases"/>
    <property type="match status" value="1"/>
</dbReference>
<dbReference type="InterPro" id="IPR006680">
    <property type="entry name" value="Amidohydro-rel"/>
</dbReference>
<organism evidence="3 4">
    <name type="scientific">Exophiala bonariae</name>
    <dbReference type="NCBI Taxonomy" id="1690606"/>
    <lineage>
        <taxon>Eukaryota</taxon>
        <taxon>Fungi</taxon>
        <taxon>Dikarya</taxon>
        <taxon>Ascomycota</taxon>
        <taxon>Pezizomycotina</taxon>
        <taxon>Eurotiomycetes</taxon>
        <taxon>Chaetothyriomycetidae</taxon>
        <taxon>Chaetothyriales</taxon>
        <taxon>Herpotrichiellaceae</taxon>
        <taxon>Exophiala</taxon>
    </lineage>
</organism>
<comment type="similarity">
    <text evidence="1">Belongs to the metallo-dependent hydrolases superfamily.</text>
</comment>
<evidence type="ECO:0000313" key="3">
    <source>
        <dbReference type="EMBL" id="KAK5048971.1"/>
    </source>
</evidence>
<evidence type="ECO:0000256" key="1">
    <source>
        <dbReference type="ARBA" id="ARBA00038310"/>
    </source>
</evidence>
<sequence>MASQVLDSTAFPIIDSHIHLYAKTHIPTLSWTAELPEDHPLNRQRSVQDYKLVSGKSQNLLGFVFLETDRKSGLGSTDWEDAFKEVDFLVRIATGRPVEGEGHAAEDGRLVLGVVPWAPVPAGVSLLAEYVEKVQSKFLDGGVPNLLKGFRYLVQSRPAGTMMEDGFIDGLKWLGEKGLSFDLGVDARSGGLHQLEEACDMMRQVYESGSNLKIIINHFCKPDLRLTASQAKEGHHDFISWRQSIERMASYPTAYMKLSGWFSELPPQDKDHPEEISLLVEQTKPWADVVFKAFTPSRILFGSDWPVCGVGGPGEESWQHWHDLVEAILTSQNLSTEAKRDVWSGTATRAYNITISTKSRL</sequence>
<dbReference type="PANTHER" id="PTHR43569:SF2">
    <property type="entry name" value="AMIDOHYDROLASE-RELATED DOMAIN-CONTAINING PROTEIN"/>
    <property type="match status" value="1"/>
</dbReference>